<protein>
    <submittedName>
        <fullName evidence="1">Uncharacterized protein</fullName>
    </submittedName>
</protein>
<comment type="caution">
    <text evidence="1">The sequence shown here is derived from an EMBL/GenBank/DDBJ whole genome shotgun (WGS) entry which is preliminary data.</text>
</comment>
<reference evidence="1" key="1">
    <citation type="submission" date="2020-10" db="EMBL/GenBank/DDBJ databases">
        <title>Taxonomic study of unclassified bacteria belonging to the class Ktedonobacteria.</title>
        <authorList>
            <person name="Yabe S."/>
            <person name="Wang C.M."/>
            <person name="Zheng Y."/>
            <person name="Sakai Y."/>
            <person name="Cavaletti L."/>
            <person name="Monciardini P."/>
            <person name="Donadio S."/>
        </authorList>
    </citation>
    <scope>NUCLEOTIDE SEQUENCE</scope>
    <source>
        <strain evidence="1">SOSP1-1</strain>
    </source>
</reference>
<dbReference type="EMBL" id="BNJF01000004">
    <property type="protein sequence ID" value="GHO48488.1"/>
    <property type="molecule type" value="Genomic_DNA"/>
</dbReference>
<dbReference type="SUPFAM" id="SSF48452">
    <property type="entry name" value="TPR-like"/>
    <property type="match status" value="1"/>
</dbReference>
<gene>
    <name evidence="1" type="ORF">KSX_66510</name>
</gene>
<dbReference type="RefSeq" id="WP_220197694.1">
    <property type="nucleotide sequence ID" value="NZ_BNJF01000004.1"/>
</dbReference>
<evidence type="ECO:0000313" key="2">
    <source>
        <dbReference type="Proteomes" id="UP000612362"/>
    </source>
</evidence>
<evidence type="ECO:0000313" key="1">
    <source>
        <dbReference type="EMBL" id="GHO48488.1"/>
    </source>
</evidence>
<dbReference type="AlphaFoldDB" id="A0A8J3I7E9"/>
<name>A0A8J3I7E9_9CHLR</name>
<organism evidence="1 2">
    <name type="scientific">Ktedonospora formicarum</name>
    <dbReference type="NCBI Taxonomy" id="2778364"/>
    <lineage>
        <taxon>Bacteria</taxon>
        <taxon>Bacillati</taxon>
        <taxon>Chloroflexota</taxon>
        <taxon>Ktedonobacteria</taxon>
        <taxon>Ktedonobacterales</taxon>
        <taxon>Ktedonobacteraceae</taxon>
        <taxon>Ktedonospora</taxon>
    </lineage>
</organism>
<proteinExistence type="predicted"/>
<dbReference type="Proteomes" id="UP000612362">
    <property type="component" value="Unassembled WGS sequence"/>
</dbReference>
<accession>A0A8J3I7E9</accession>
<keyword evidence="2" id="KW-1185">Reference proteome</keyword>
<dbReference type="InterPro" id="IPR011990">
    <property type="entry name" value="TPR-like_helical_dom_sf"/>
</dbReference>
<sequence>MHTSTLMTVFMQLFLPAMHQAHPLAPICRAMQDVSDPEQRYQALRTLATGADSTPLQQAAALLLLSEEQRAQDVLKSLLQDAAHQLQSTLRLAHVLLACLWCEQSKPQEALSRWHAGLQHRAFSHDEAIMQRVGFHPGTAILCRCIAQTLLNPSVDAYHRCREALVWRPGDPSLLVLRAINAITLSDEAEGRHALRLAETQMRALSTPLPPHGAEITTHLLVPTLIAWMSKRQGSTLLQRYDDAIEWLEDTQQDSEEKVALQSPLQKERALLRVLLAQQTHARLRTLQECLRQA</sequence>